<feature type="transmembrane region" description="Helical" evidence="2">
    <location>
        <begin position="31"/>
        <end position="51"/>
    </location>
</feature>
<feature type="chain" id="PRO_5016562322" description="G-protein coupled receptors family 1 profile domain-containing protein" evidence="3">
    <location>
        <begin position="18"/>
        <end position="119"/>
    </location>
</feature>
<dbReference type="EMBL" id="JOJR01001745">
    <property type="protein sequence ID" value="RCN29877.1"/>
    <property type="molecule type" value="Genomic_DNA"/>
</dbReference>
<dbReference type="AlphaFoldDB" id="A0A368FI76"/>
<keyword evidence="2" id="KW-0472">Membrane</keyword>
<evidence type="ECO:0000256" key="3">
    <source>
        <dbReference type="SAM" id="SignalP"/>
    </source>
</evidence>
<keyword evidence="2" id="KW-1133">Transmembrane helix</keyword>
<evidence type="ECO:0000256" key="1">
    <source>
        <dbReference type="SAM" id="MobiDB-lite"/>
    </source>
</evidence>
<gene>
    <name evidence="4" type="ORF">ANCCAN_24357</name>
</gene>
<dbReference type="Pfam" id="PF10320">
    <property type="entry name" value="7TM_GPCR_Srsx"/>
    <property type="match status" value="1"/>
</dbReference>
<evidence type="ECO:0000313" key="5">
    <source>
        <dbReference type="Proteomes" id="UP000252519"/>
    </source>
</evidence>
<dbReference type="InterPro" id="IPR019424">
    <property type="entry name" value="7TM_GPCR_Srsx"/>
</dbReference>
<evidence type="ECO:0000313" key="4">
    <source>
        <dbReference type="EMBL" id="RCN29877.1"/>
    </source>
</evidence>
<evidence type="ECO:0008006" key="6">
    <source>
        <dbReference type="Google" id="ProtNLM"/>
    </source>
</evidence>
<sequence length="119" mass="13536">MVLTVVFVCSWCFSVMACLLAKRYLSKDASLAIQTYVVVLALPTYCQNYFVGYIRSDRYRNAYRKALNCMLPCIFRLRQIEPVTDRAAHPGNPDKNTRSPSRLAGRESDFVTSLEISAK</sequence>
<keyword evidence="5" id="KW-1185">Reference proteome</keyword>
<dbReference type="Proteomes" id="UP000252519">
    <property type="component" value="Unassembled WGS sequence"/>
</dbReference>
<name>A0A368FI76_ANCCA</name>
<feature type="compositionally biased region" description="Polar residues" evidence="1">
    <location>
        <begin position="110"/>
        <end position="119"/>
    </location>
</feature>
<protein>
    <recommendedName>
        <fullName evidence="6">G-protein coupled receptors family 1 profile domain-containing protein</fullName>
    </recommendedName>
</protein>
<keyword evidence="3" id="KW-0732">Signal</keyword>
<comment type="caution">
    <text evidence="4">The sequence shown here is derived from an EMBL/GenBank/DDBJ whole genome shotgun (WGS) entry which is preliminary data.</text>
</comment>
<keyword evidence="2" id="KW-0812">Transmembrane</keyword>
<organism evidence="4 5">
    <name type="scientific">Ancylostoma caninum</name>
    <name type="common">Dog hookworm</name>
    <dbReference type="NCBI Taxonomy" id="29170"/>
    <lineage>
        <taxon>Eukaryota</taxon>
        <taxon>Metazoa</taxon>
        <taxon>Ecdysozoa</taxon>
        <taxon>Nematoda</taxon>
        <taxon>Chromadorea</taxon>
        <taxon>Rhabditida</taxon>
        <taxon>Rhabditina</taxon>
        <taxon>Rhabditomorpha</taxon>
        <taxon>Strongyloidea</taxon>
        <taxon>Ancylostomatidae</taxon>
        <taxon>Ancylostomatinae</taxon>
        <taxon>Ancylostoma</taxon>
    </lineage>
</organism>
<feature type="signal peptide" evidence="3">
    <location>
        <begin position="1"/>
        <end position="17"/>
    </location>
</feature>
<dbReference type="SUPFAM" id="SSF81321">
    <property type="entry name" value="Family A G protein-coupled receptor-like"/>
    <property type="match status" value="1"/>
</dbReference>
<accession>A0A368FI76</accession>
<evidence type="ECO:0000256" key="2">
    <source>
        <dbReference type="SAM" id="Phobius"/>
    </source>
</evidence>
<dbReference type="OrthoDB" id="9975554at2759"/>
<reference evidence="4 5" key="1">
    <citation type="submission" date="2014-10" db="EMBL/GenBank/DDBJ databases">
        <title>Draft genome of the hookworm Ancylostoma caninum.</title>
        <authorList>
            <person name="Mitreva M."/>
        </authorList>
    </citation>
    <scope>NUCLEOTIDE SEQUENCE [LARGE SCALE GENOMIC DNA]</scope>
    <source>
        <strain evidence="4 5">Baltimore</strain>
    </source>
</reference>
<feature type="region of interest" description="Disordered" evidence="1">
    <location>
        <begin position="85"/>
        <end position="119"/>
    </location>
</feature>
<proteinExistence type="predicted"/>